<protein>
    <recommendedName>
        <fullName evidence="9">E3 ubiquitin-protein ligase</fullName>
        <ecNumber evidence="9">2.3.2.27</ecNumber>
    </recommendedName>
</protein>
<organism evidence="12 13">
    <name type="scientific">Hapsidospora chrysogenum (strain ATCC 11550 / CBS 779.69 / DSM 880 / IAM 14645 / JCM 23072 / IMI 49137)</name>
    <name type="common">Acremonium chrysogenum</name>
    <dbReference type="NCBI Taxonomy" id="857340"/>
    <lineage>
        <taxon>Eukaryota</taxon>
        <taxon>Fungi</taxon>
        <taxon>Dikarya</taxon>
        <taxon>Ascomycota</taxon>
        <taxon>Pezizomycotina</taxon>
        <taxon>Sordariomycetes</taxon>
        <taxon>Hypocreomycetidae</taxon>
        <taxon>Hypocreales</taxon>
        <taxon>Bionectriaceae</taxon>
        <taxon>Hapsidospora</taxon>
    </lineage>
</organism>
<dbReference type="GO" id="GO:0071596">
    <property type="term" value="P:ubiquitin-dependent protein catabolic process via the N-end rule pathway"/>
    <property type="evidence" value="ECO:0007669"/>
    <property type="project" value="UniProtKB-UniRule"/>
</dbReference>
<dbReference type="GO" id="GO:0008270">
    <property type="term" value="F:zinc ion binding"/>
    <property type="evidence" value="ECO:0007669"/>
    <property type="project" value="UniProtKB-UniRule"/>
</dbReference>
<dbReference type="PANTHER" id="PTHR21497">
    <property type="entry name" value="UBIQUITIN LIGASE E3 ALPHA-RELATED"/>
    <property type="match status" value="1"/>
</dbReference>
<dbReference type="HOGENOM" id="CLU_000684_1_0_1"/>
<dbReference type="InterPro" id="IPR039164">
    <property type="entry name" value="UBR1-like"/>
</dbReference>
<dbReference type="UniPathway" id="UPA00143"/>
<evidence type="ECO:0000256" key="8">
    <source>
        <dbReference type="PROSITE-ProRule" id="PRU00508"/>
    </source>
</evidence>
<feature type="compositionally biased region" description="Low complexity" evidence="10">
    <location>
        <begin position="479"/>
        <end position="489"/>
    </location>
</feature>
<dbReference type="GO" id="GO:0005737">
    <property type="term" value="C:cytoplasm"/>
    <property type="evidence" value="ECO:0007669"/>
    <property type="project" value="TreeGrafter"/>
</dbReference>
<accession>A0A086SUU1</accession>
<dbReference type="FunFam" id="2.10.110.30:FF:000001">
    <property type="entry name" value="E3 ubiquitin-protein ligase UBR2 isoform 1"/>
    <property type="match status" value="1"/>
</dbReference>
<dbReference type="InterPro" id="IPR055194">
    <property type="entry name" value="UBR1-like_WH"/>
</dbReference>
<dbReference type="Proteomes" id="UP000029964">
    <property type="component" value="Unassembled WGS sequence"/>
</dbReference>
<keyword evidence="5 9" id="KW-0833">Ubl conjugation pathway</keyword>
<dbReference type="InterPro" id="IPR003769">
    <property type="entry name" value="ClpS_core"/>
</dbReference>
<evidence type="ECO:0000256" key="10">
    <source>
        <dbReference type="SAM" id="MobiDB-lite"/>
    </source>
</evidence>
<evidence type="ECO:0000256" key="1">
    <source>
        <dbReference type="ARBA" id="ARBA00000900"/>
    </source>
</evidence>
<dbReference type="Gene3D" id="1.10.10.2670">
    <property type="entry name" value="E3 ubiquitin-protein ligase"/>
    <property type="match status" value="1"/>
</dbReference>
<dbReference type="SUPFAM" id="SSF46785">
    <property type="entry name" value="Winged helix' DNA-binding domain"/>
    <property type="match status" value="1"/>
</dbReference>
<dbReference type="EMBL" id="JPKY01000160">
    <property type="protein sequence ID" value="KFH40873.1"/>
    <property type="molecule type" value="Genomic_DNA"/>
</dbReference>
<sequence length="2150" mass="241543">MEEHMSTQEQQLCQFLADLPAQCNYRYTPEAARKLLENLFWSLAGGKDEYMRLLFPGGSVPETLKLTDAQGAVEGAEYTEAARGKRCGHIFKPGEATYACRTCGTDETCCLCARCFDSTDHTGHMVRMHISVGNSGCCDCGDDEAWRTPMFCTIHSEVEAGADKGKGKAPALPDDLVTNIQMTIARVFDYMCDVISCSPEQLRQSKTPESVAKDEETSRLSSKYYPSVAEPCDEFSLVLWNDEKHTVQEVQDQVARACQKRRREALQDAWETDGVGRSILKTSSDVQSLLGMAKVMEAIRITVTIRSARDTFREQMCGTIVEWLSDVAGCAVGHDSHILRRTVCEELMRPWRQGSLATHTSGLIDDEEEDDQQLETRMRLNGMNARFIQALQAAAATRPVDFEIEVDDDDDDDMGDDDDNGSQLDFNDGVDEDGDDVMMVDAREEVGDLNLSWSQSDQALEEDEATMAGYPPPPPPPAAEASAASAASAGRTGPQERDGTPSDSDTGAEPLIAPAIYAKANVEIPKTPGKTEKLTPKPGRYWIETPVAYTQRNYEHPAEDVFQRVRLDWLLLFDLRMWKKVRIDLRALYISTVVQVPEFKRLLSLRFSSLYTILAQLYLVGDREPDHSIINLSLQMLTTPSITDEIVERGNFMSSLLAILYTFLTTRQVGHPWDVSPDAVLAFESGSVTNRRMYHFYQDLKYLFGSPHVQERIRCEPRYMMQFLDLVKLHQGIGPNVRAVVEHVEYEADSWITASLVTRQINIQARSLAEAFRGCPPDEMPYLQRAIRFTAKAVILNSIGAERHRFKAAEIKEEVKFKTVDDFEFNTDNSKYDVVNFIVEKDPISFHHGLHYILSWLIECARSLPASTVRALLTFTTQELQAKPRLMGKIHMSRRDLGPEDYLMAAFDFPLRVCAWLAQIKANMWVRNGISLRHQASTYRGVGQRDVSHHRDIFLLQTAMVICDPSRVLASIIDRFGMDLWVKGLYEVKSEAQDDAQHLDVVEDMLHLLIVLLSDRTALIAPDDEPNSRMLAIRRDIIHVLCFKPLSFNEICNKLPERYQESEDFQAVLDEMATFRPPEGVSDVGTFELRPEFIEEIDPYIAHYNKNQREESETAYRKKMAKKTGKAPKDIVYEPKPRSIDSGLFKDLSAFTNTGMFAQIIYYCLLYPLAAHQYTPSIPSSRLETFLQVILHLILLAIHEDKTDERDMSEESLQSFVYLALTRPARANPPSGERQAKTIVALLNMMAAKDEFKSTHPKIALVLKRLKQKRPVALEQAFAHLGIAVDRVNTASPATNSAEEERERKKKAALSRQAKIMAQFQQQQKAFADNQGAVDWGEDQQISGEGLKDDEEVEEGKRHTWEYPTGTCILCQEEAGDNRLYGTFTLLSESYILRQTDFQDPDFVREASQTPCNLDRSAEDIRPFGIAHENRHMVEKINHKGETFLAERQVVGKGYPASHSRPGPVASGCGHMMHYRCFEMYCEATNRRHNHQIARHHPEDTRRNEFVCPLCKALGNAFLPIIWKGIEESYPSYVQPQSTFGKFMWQQLDSSHWLGGGKGPEIERTVPVIYTPSFPGSLVEAYVQPDHPVEAASASREPVVQPGPSAETGWAAVRSDSGTEPSTPVAVAGLSASSSMASDLVAAYKRLAATMRNNGLETRYPDDLRSNAPQVICLSDTLVQVVGYSMSAAEIQQRGVDAQPGSTFLDKVPEQVIAHLRILSETAASYISVGADRGGRDAKVVEEFHKDGERQHCQLFISRYFGTVASYARRPMDVYPPLLSLDPFLFLVECSYSMVPAQEAEIAHMLRLCYLAELVKVVFHMARNMPLEKWAEPLSNRRTQDPAINNFADFAVEITQYAIAYEATAVHVPDGGGTNQGFLQPGVDSLEGWYTFVQKYALTFLRKSLLLLNVKFGVDFKNCNQSSDPNADELERLTEVLRVPTFDQMCASLTGNGTACGWPESTKTVVSGWIRHQVLWPQDNPGTSKHAVVSHPGIFELIGLPKTYDTLIEEATRRKCPTTGKDLTDPVICLFCGEICCSQGTCCQRSTTAVGLLGGAQQHMRQCQRNIGVFLNIRKCSTVYLFRLSGSFTPAPYIDKYGETDPQLRHGRQLFLNQKRYDTMIRNTVMNHGVPSLISRKLEAEINNGGWDTL</sequence>
<comment type="function">
    <text evidence="9">Ubiquitin ligase protein which is a component of the N-end rule pathway. Recognizes and binds to proteins bearing specific N-terminal residues that are destabilizing according to the N-end rule, leading to their ubiquitination and subsequent degradation.</text>
</comment>
<keyword evidence="13" id="KW-1185">Reference proteome</keyword>
<evidence type="ECO:0000259" key="11">
    <source>
        <dbReference type="PROSITE" id="PS51157"/>
    </source>
</evidence>
<dbReference type="InterPro" id="IPR003126">
    <property type="entry name" value="Znf_UBR"/>
</dbReference>
<comment type="pathway">
    <text evidence="9">Protein modification; protein ubiquitination.</text>
</comment>
<dbReference type="InterPro" id="IPR036390">
    <property type="entry name" value="WH_DNA-bd_sf"/>
</dbReference>
<dbReference type="OrthoDB" id="26387at2759"/>
<keyword evidence="3 9" id="KW-0479">Metal-binding</keyword>
<dbReference type="Pfam" id="PF18995">
    <property type="entry name" value="PRT6_C"/>
    <property type="match status" value="1"/>
</dbReference>
<dbReference type="STRING" id="857340.A0A086SUU1"/>
<evidence type="ECO:0000313" key="13">
    <source>
        <dbReference type="Proteomes" id="UP000029964"/>
    </source>
</evidence>
<reference evidence="13" key="1">
    <citation type="journal article" date="2014" name="Genome Announc.">
        <title>Genome sequence and annotation of Acremonium chrysogenum, producer of the beta-lactam antibiotic cephalosporin C.</title>
        <authorList>
            <person name="Terfehr D."/>
            <person name="Dahlmann T.A."/>
            <person name="Specht T."/>
            <person name="Zadra I."/>
            <person name="Kuernsteiner H."/>
            <person name="Kueck U."/>
        </authorList>
    </citation>
    <scope>NUCLEOTIDE SEQUENCE [LARGE SCALE GENOMIC DNA]</scope>
    <source>
        <strain evidence="13">ATCC 11550 / CBS 779.69 / DSM 880 / IAM 14645 / JCM 23072 / IMI 49137</strain>
    </source>
</reference>
<proteinExistence type="inferred from homology"/>
<evidence type="ECO:0000256" key="3">
    <source>
        <dbReference type="ARBA" id="ARBA00022723"/>
    </source>
</evidence>
<dbReference type="Pfam" id="PF02617">
    <property type="entry name" value="ClpS"/>
    <property type="match status" value="1"/>
</dbReference>
<name>A0A086SUU1_HAPC1</name>
<feature type="domain" description="UBR-type" evidence="11">
    <location>
        <begin position="85"/>
        <end position="157"/>
    </location>
</feature>
<dbReference type="PANTHER" id="PTHR21497:SF24">
    <property type="entry name" value="E3 UBIQUITIN-PROTEIN LIGASE UBR1"/>
    <property type="match status" value="1"/>
</dbReference>
<dbReference type="GO" id="GO:0000151">
    <property type="term" value="C:ubiquitin ligase complex"/>
    <property type="evidence" value="ECO:0007669"/>
    <property type="project" value="TreeGrafter"/>
</dbReference>
<comment type="similarity">
    <text evidence="7 9">Belongs to the E3 ubiquitin-protein ligase UBR1-like family.</text>
</comment>
<evidence type="ECO:0000256" key="9">
    <source>
        <dbReference type="RuleBase" id="RU366018"/>
    </source>
</evidence>
<dbReference type="Pfam" id="PF22960">
    <property type="entry name" value="WHD_UBR1"/>
    <property type="match status" value="1"/>
</dbReference>
<feature type="region of interest" description="Disordered" evidence="10">
    <location>
        <begin position="1592"/>
        <end position="1624"/>
    </location>
</feature>
<dbReference type="CDD" id="cd19673">
    <property type="entry name" value="UBR-box_UBR3"/>
    <property type="match status" value="1"/>
</dbReference>
<evidence type="ECO:0000313" key="12">
    <source>
        <dbReference type="EMBL" id="KFH40873.1"/>
    </source>
</evidence>
<dbReference type="PROSITE" id="PS51157">
    <property type="entry name" value="ZF_UBR"/>
    <property type="match status" value="1"/>
</dbReference>
<evidence type="ECO:0000256" key="7">
    <source>
        <dbReference type="ARBA" id="ARBA00046341"/>
    </source>
</evidence>
<feature type="region of interest" description="Disordered" evidence="10">
    <location>
        <begin position="406"/>
        <end position="434"/>
    </location>
</feature>
<evidence type="ECO:0000256" key="4">
    <source>
        <dbReference type="ARBA" id="ARBA00022771"/>
    </source>
</evidence>
<keyword evidence="6 9" id="KW-0862">Zinc</keyword>
<dbReference type="CDD" id="cd16482">
    <property type="entry name" value="RING-H2_UBR1-like"/>
    <property type="match status" value="1"/>
</dbReference>
<evidence type="ECO:0000256" key="5">
    <source>
        <dbReference type="ARBA" id="ARBA00022786"/>
    </source>
</evidence>
<dbReference type="InterPro" id="IPR044046">
    <property type="entry name" value="E3_ligase_UBR-like_C"/>
</dbReference>
<dbReference type="SMART" id="SM00396">
    <property type="entry name" value="ZnF_UBR1"/>
    <property type="match status" value="1"/>
</dbReference>
<feature type="zinc finger region" description="UBR-type" evidence="8">
    <location>
        <begin position="85"/>
        <end position="157"/>
    </location>
</feature>
<dbReference type="GO" id="GO:0016567">
    <property type="term" value="P:protein ubiquitination"/>
    <property type="evidence" value="ECO:0007669"/>
    <property type="project" value="UniProtKB-UniRule"/>
</dbReference>
<comment type="catalytic activity">
    <reaction evidence="1 9">
        <text>S-ubiquitinyl-[E2 ubiquitin-conjugating enzyme]-L-cysteine + [acceptor protein]-L-lysine = [E2 ubiquitin-conjugating enzyme]-L-cysteine + N(6)-ubiquitinyl-[acceptor protein]-L-lysine.</text>
        <dbReference type="EC" id="2.3.2.27"/>
    </reaction>
</comment>
<dbReference type="InterPro" id="IPR042065">
    <property type="entry name" value="E3_ELL-like"/>
</dbReference>
<dbReference type="GO" id="GO:0061630">
    <property type="term" value="F:ubiquitin protein ligase activity"/>
    <property type="evidence" value="ECO:0007669"/>
    <property type="project" value="UniProtKB-UniRule"/>
</dbReference>
<dbReference type="Gene3D" id="2.10.110.30">
    <property type="match status" value="1"/>
</dbReference>
<gene>
    <name evidence="12" type="ORF">ACRE_084160</name>
</gene>
<dbReference type="EC" id="2.3.2.27" evidence="9"/>
<evidence type="ECO:0000256" key="6">
    <source>
        <dbReference type="ARBA" id="ARBA00022833"/>
    </source>
</evidence>
<keyword evidence="2 9" id="KW-0808">Transferase</keyword>
<comment type="caution">
    <text evidence="12">The sequence shown here is derived from an EMBL/GenBank/DDBJ whole genome shotgun (WGS) entry which is preliminary data.</text>
</comment>
<feature type="compositionally biased region" description="Acidic residues" evidence="10">
    <location>
        <begin position="406"/>
        <end position="420"/>
    </location>
</feature>
<keyword evidence="4 9" id="KW-0863">Zinc-finger</keyword>
<feature type="region of interest" description="Disordered" evidence="10">
    <location>
        <begin position="459"/>
        <end position="509"/>
    </location>
</feature>
<evidence type="ECO:0000256" key="2">
    <source>
        <dbReference type="ARBA" id="ARBA00022679"/>
    </source>
</evidence>
<dbReference type="Pfam" id="PF02207">
    <property type="entry name" value="zf-UBR"/>
    <property type="match status" value="1"/>
</dbReference>